<dbReference type="Proteomes" id="UP000075809">
    <property type="component" value="Unassembled WGS sequence"/>
</dbReference>
<keyword evidence="2" id="KW-1185">Reference proteome</keyword>
<name>A0A151X4P9_9HYME</name>
<dbReference type="AlphaFoldDB" id="A0A151X4P9"/>
<accession>A0A151X4P9</accession>
<organism evidence="1 2">
    <name type="scientific">Mycetomoellerius zeteki</name>
    <dbReference type="NCBI Taxonomy" id="64791"/>
    <lineage>
        <taxon>Eukaryota</taxon>
        <taxon>Metazoa</taxon>
        <taxon>Ecdysozoa</taxon>
        <taxon>Arthropoda</taxon>
        <taxon>Hexapoda</taxon>
        <taxon>Insecta</taxon>
        <taxon>Pterygota</taxon>
        <taxon>Neoptera</taxon>
        <taxon>Endopterygota</taxon>
        <taxon>Hymenoptera</taxon>
        <taxon>Apocrita</taxon>
        <taxon>Aculeata</taxon>
        <taxon>Formicoidea</taxon>
        <taxon>Formicidae</taxon>
        <taxon>Myrmicinae</taxon>
        <taxon>Mycetomoellerius</taxon>
    </lineage>
</organism>
<proteinExistence type="predicted"/>
<sequence>MVGRLIKLLLDTFIHGYALHSVYGWSVYLVGAIWDSLTQLLLHLGRDRPKKTNNVSEPDAPKDEETDNVEILAFVERGAKSEHIYPPLLTAEATTYTLELKNYGNNNATHNILPFLIITYINLEIACYDMQVYLLKSHATSC</sequence>
<dbReference type="EMBL" id="KQ982540">
    <property type="protein sequence ID" value="KYQ55396.1"/>
    <property type="molecule type" value="Genomic_DNA"/>
</dbReference>
<dbReference type="Pfam" id="PF24664">
    <property type="entry name" value="Monjiviricetes_fusion"/>
    <property type="match status" value="1"/>
</dbReference>
<evidence type="ECO:0000313" key="1">
    <source>
        <dbReference type="EMBL" id="KYQ55396.1"/>
    </source>
</evidence>
<gene>
    <name evidence="1" type="ORF">ALC60_05684</name>
</gene>
<evidence type="ECO:0000313" key="2">
    <source>
        <dbReference type="Proteomes" id="UP000075809"/>
    </source>
</evidence>
<dbReference type="STRING" id="64791.A0A151X4P9"/>
<reference evidence="1 2" key="1">
    <citation type="submission" date="2015-09" db="EMBL/GenBank/DDBJ databases">
        <title>Trachymyrmex zeteki WGS genome.</title>
        <authorList>
            <person name="Nygaard S."/>
            <person name="Hu H."/>
            <person name="Boomsma J."/>
            <person name="Zhang G."/>
        </authorList>
    </citation>
    <scope>NUCLEOTIDE SEQUENCE [LARGE SCALE GENOMIC DNA]</scope>
    <source>
        <strain evidence="1">Tzet28-1</strain>
        <tissue evidence="1">Whole body</tissue>
    </source>
</reference>
<protein>
    <submittedName>
        <fullName evidence="1">Uncharacterized protein</fullName>
    </submittedName>
</protein>